<dbReference type="AlphaFoldDB" id="A0A0B7C5V5"/>
<name>A0A0B7C5V5_9EUPU</name>
<accession>A0A0B7C5V5</accession>
<feature type="non-terminal residue" evidence="1">
    <location>
        <position position="1"/>
    </location>
</feature>
<sequence length="83" mass="9133">KPYTAHLTDGDVVFAVRNLNILLRKSGDLRRRTAVNIGSATTQLVAGTLNRFVIEVVGGDTNELCSITIFSQIWLAASKRFKI</sequence>
<evidence type="ECO:0000313" key="1">
    <source>
        <dbReference type="EMBL" id="CEL00001.1"/>
    </source>
</evidence>
<organism evidence="1">
    <name type="scientific">Arion vulgaris</name>
    <dbReference type="NCBI Taxonomy" id="1028688"/>
    <lineage>
        <taxon>Eukaryota</taxon>
        <taxon>Metazoa</taxon>
        <taxon>Spiralia</taxon>
        <taxon>Lophotrochozoa</taxon>
        <taxon>Mollusca</taxon>
        <taxon>Gastropoda</taxon>
        <taxon>Heterobranchia</taxon>
        <taxon>Euthyneura</taxon>
        <taxon>Panpulmonata</taxon>
        <taxon>Eupulmonata</taxon>
        <taxon>Stylommatophora</taxon>
        <taxon>Helicina</taxon>
        <taxon>Arionoidea</taxon>
        <taxon>Arionidae</taxon>
        <taxon>Arion</taxon>
    </lineage>
</organism>
<feature type="non-terminal residue" evidence="1">
    <location>
        <position position="83"/>
    </location>
</feature>
<dbReference type="Gene3D" id="3.10.450.10">
    <property type="match status" value="1"/>
</dbReference>
<dbReference type="SUPFAM" id="SSF54403">
    <property type="entry name" value="Cystatin/monellin"/>
    <property type="match status" value="1"/>
</dbReference>
<dbReference type="EMBL" id="HACG01053130">
    <property type="protein sequence ID" value="CEL00001.1"/>
    <property type="molecule type" value="Transcribed_RNA"/>
</dbReference>
<proteinExistence type="predicted"/>
<protein>
    <submittedName>
        <fullName evidence="1">Uncharacterized protein</fullName>
    </submittedName>
</protein>
<reference evidence="1" key="1">
    <citation type="submission" date="2014-12" db="EMBL/GenBank/DDBJ databases">
        <title>Insight into the proteome of Arion vulgaris.</title>
        <authorList>
            <person name="Aradska J."/>
            <person name="Bulat T."/>
            <person name="Smidak R."/>
            <person name="Sarate P."/>
            <person name="Gangsoo J."/>
            <person name="Sialana F."/>
            <person name="Bilban M."/>
            <person name="Lubec G."/>
        </authorList>
    </citation>
    <scope>NUCLEOTIDE SEQUENCE</scope>
    <source>
        <tissue evidence="1">Skin</tissue>
    </source>
</reference>
<gene>
    <name evidence="1" type="primary">ORF222621</name>
</gene>
<dbReference type="InterPro" id="IPR046350">
    <property type="entry name" value="Cystatin_sf"/>
</dbReference>